<name>A0A4Y2C0H4_ARAVE</name>
<gene>
    <name evidence="1" type="ORF">AVEN_84958_1</name>
</gene>
<evidence type="ECO:0000313" key="2">
    <source>
        <dbReference type="Proteomes" id="UP000499080"/>
    </source>
</evidence>
<evidence type="ECO:0000313" key="1">
    <source>
        <dbReference type="EMBL" id="GBL97257.1"/>
    </source>
</evidence>
<sequence>MTRTTPELWLAPLQTSALHQREDVNPLGGHLGYGDENPLVKQVASCFPGGYNKGVELNCLHFDDGRYLLPEGLG</sequence>
<organism evidence="1 2">
    <name type="scientific">Araneus ventricosus</name>
    <name type="common">Orbweaver spider</name>
    <name type="synonym">Epeira ventricosa</name>
    <dbReference type="NCBI Taxonomy" id="182803"/>
    <lineage>
        <taxon>Eukaryota</taxon>
        <taxon>Metazoa</taxon>
        <taxon>Ecdysozoa</taxon>
        <taxon>Arthropoda</taxon>
        <taxon>Chelicerata</taxon>
        <taxon>Arachnida</taxon>
        <taxon>Araneae</taxon>
        <taxon>Araneomorphae</taxon>
        <taxon>Entelegynae</taxon>
        <taxon>Araneoidea</taxon>
        <taxon>Araneidae</taxon>
        <taxon>Araneus</taxon>
    </lineage>
</organism>
<comment type="caution">
    <text evidence="1">The sequence shown here is derived from an EMBL/GenBank/DDBJ whole genome shotgun (WGS) entry which is preliminary data.</text>
</comment>
<reference evidence="1 2" key="1">
    <citation type="journal article" date="2019" name="Sci. Rep.">
        <title>Orb-weaving spider Araneus ventricosus genome elucidates the spidroin gene catalogue.</title>
        <authorList>
            <person name="Kono N."/>
            <person name="Nakamura H."/>
            <person name="Ohtoshi R."/>
            <person name="Moran D.A.P."/>
            <person name="Shinohara A."/>
            <person name="Yoshida Y."/>
            <person name="Fujiwara M."/>
            <person name="Mori M."/>
            <person name="Tomita M."/>
            <person name="Arakawa K."/>
        </authorList>
    </citation>
    <scope>NUCLEOTIDE SEQUENCE [LARGE SCALE GENOMIC DNA]</scope>
</reference>
<dbReference type="Proteomes" id="UP000499080">
    <property type="component" value="Unassembled WGS sequence"/>
</dbReference>
<protein>
    <submittedName>
        <fullName evidence="1">Uncharacterized protein</fullName>
    </submittedName>
</protein>
<proteinExistence type="predicted"/>
<accession>A0A4Y2C0H4</accession>
<dbReference type="AlphaFoldDB" id="A0A4Y2C0H4"/>
<dbReference type="EMBL" id="BGPR01000128">
    <property type="protein sequence ID" value="GBL97257.1"/>
    <property type="molecule type" value="Genomic_DNA"/>
</dbReference>
<keyword evidence="2" id="KW-1185">Reference proteome</keyword>